<dbReference type="GO" id="GO:0051087">
    <property type="term" value="F:protein-folding chaperone binding"/>
    <property type="evidence" value="ECO:0007669"/>
    <property type="project" value="TreeGrafter"/>
</dbReference>
<dbReference type="SMART" id="SM00883">
    <property type="entry name" value="Cpn10"/>
    <property type="match status" value="1"/>
</dbReference>
<evidence type="ECO:0000256" key="1">
    <source>
        <dbReference type="ARBA" id="ARBA00006975"/>
    </source>
</evidence>
<dbReference type="EMBL" id="KU970692">
    <property type="protein sequence ID" value="ASN63286.1"/>
    <property type="molecule type" value="Genomic_DNA"/>
</dbReference>
<dbReference type="InterPro" id="IPR020818">
    <property type="entry name" value="Chaperonin_GroES"/>
</dbReference>
<evidence type="ECO:0000313" key="3">
    <source>
        <dbReference type="EMBL" id="ASN63286.1"/>
    </source>
</evidence>
<dbReference type="PANTHER" id="PTHR10772">
    <property type="entry name" value="10 KDA HEAT SHOCK PROTEIN"/>
    <property type="match status" value="1"/>
</dbReference>
<dbReference type="GO" id="GO:0046872">
    <property type="term" value="F:metal ion binding"/>
    <property type="evidence" value="ECO:0007669"/>
    <property type="project" value="TreeGrafter"/>
</dbReference>
<keyword evidence="2" id="KW-0143">Chaperone</keyword>
<sequence length="99" mass="11054">MEWNYKPLGDRVVVEIVKRHDEKTAGGLYKPSGSENTMIGKVISVGNGLFTQTGDKIPMSVREGDTVLLDGTGFKHRNGKDTYHIYRESELLSILTTRV</sequence>
<dbReference type="InterPro" id="IPR037124">
    <property type="entry name" value="Chaperonin_GroES_sf"/>
</dbReference>
<evidence type="ECO:0000256" key="2">
    <source>
        <dbReference type="ARBA" id="ARBA00023186"/>
    </source>
</evidence>
<proteinExistence type="inferred from homology"/>
<dbReference type="GO" id="GO:0044183">
    <property type="term" value="F:protein folding chaperone"/>
    <property type="evidence" value="ECO:0007669"/>
    <property type="project" value="InterPro"/>
</dbReference>
<dbReference type="Pfam" id="PF00166">
    <property type="entry name" value="Cpn10"/>
    <property type="match status" value="1"/>
</dbReference>
<comment type="similarity">
    <text evidence="1">Belongs to the GroES chaperonin family.</text>
</comment>
<dbReference type="Gene3D" id="2.30.33.40">
    <property type="entry name" value="GroES chaperonin"/>
    <property type="match status" value="1"/>
</dbReference>
<dbReference type="CDD" id="cd00320">
    <property type="entry name" value="cpn10"/>
    <property type="match status" value="1"/>
</dbReference>
<reference evidence="3" key="1">
    <citation type="submission" date="2016-03" db="EMBL/GenBank/DDBJ databases">
        <title>Novel chaperonins are prevalent in the virioplankton and link to viral biology and ecology.</title>
        <authorList>
            <person name="Marine R.L."/>
            <person name="Nasko D.J."/>
            <person name="Polson S.W."/>
            <person name="Wommack K.E."/>
        </authorList>
    </citation>
    <scope>NUCLEOTIDE SEQUENCE</scope>
</reference>
<accession>A0A221S2Z4</accession>
<dbReference type="PRINTS" id="PR00297">
    <property type="entry name" value="CHAPERONIN10"/>
</dbReference>
<organism evidence="3">
    <name type="scientific">uncultured virus</name>
    <dbReference type="NCBI Taxonomy" id="340016"/>
    <lineage>
        <taxon>Viruses</taxon>
        <taxon>environmental samples</taxon>
    </lineage>
</organism>
<dbReference type="GO" id="GO:0051082">
    <property type="term" value="F:unfolded protein binding"/>
    <property type="evidence" value="ECO:0007669"/>
    <property type="project" value="TreeGrafter"/>
</dbReference>
<dbReference type="SUPFAM" id="SSF50129">
    <property type="entry name" value="GroES-like"/>
    <property type="match status" value="1"/>
</dbReference>
<protein>
    <submittedName>
        <fullName evidence="3">Co-chaperonin GroES</fullName>
    </submittedName>
</protein>
<dbReference type="InterPro" id="IPR011032">
    <property type="entry name" value="GroES-like_sf"/>
</dbReference>
<name>A0A221S2Z4_9VIRU</name>
<dbReference type="PANTHER" id="PTHR10772:SF58">
    <property type="entry name" value="CO-CHAPERONIN GROES"/>
    <property type="match status" value="1"/>
</dbReference>
<gene>
    <name evidence="3" type="primary">groES</name>
</gene>
<dbReference type="GO" id="GO:0005524">
    <property type="term" value="F:ATP binding"/>
    <property type="evidence" value="ECO:0007669"/>
    <property type="project" value="InterPro"/>
</dbReference>